<dbReference type="RefSeq" id="WP_006259193.1">
    <property type="nucleotide sequence ID" value="NZ_KE161015.1"/>
</dbReference>
<evidence type="ECO:0000256" key="1">
    <source>
        <dbReference type="SAM" id="Phobius"/>
    </source>
</evidence>
<reference evidence="2" key="1">
    <citation type="submission" date="2012-07" db="EMBL/GenBank/DDBJ databases">
        <title>The Genome Sequence of Myroides odoratimimus CCUG 10230.</title>
        <authorList>
            <consortium name="The Broad Institute Genome Sequencing Platform"/>
            <person name="Earl A."/>
            <person name="Ward D."/>
            <person name="Feldgarden M."/>
            <person name="Gevers D."/>
            <person name="Huys G."/>
            <person name="Walker B."/>
            <person name="Young S.K."/>
            <person name="Zeng Q."/>
            <person name="Gargeya S."/>
            <person name="Fitzgerald M."/>
            <person name="Haas B."/>
            <person name="Abouelleil A."/>
            <person name="Alvarado L."/>
            <person name="Arachchi H.M."/>
            <person name="Berlin A.M."/>
            <person name="Chapman S.B."/>
            <person name="Goldberg J."/>
            <person name="Griggs A."/>
            <person name="Gujja S."/>
            <person name="Hansen M."/>
            <person name="Howarth C."/>
            <person name="Imamovic A."/>
            <person name="Larimer J."/>
            <person name="McCowen C."/>
            <person name="Montmayeur A."/>
            <person name="Murphy C."/>
            <person name="Neiman D."/>
            <person name="Pearson M."/>
            <person name="Priest M."/>
            <person name="Roberts A."/>
            <person name="Saif S."/>
            <person name="Shea T."/>
            <person name="Sisk P."/>
            <person name="Sykes S."/>
            <person name="Wortman J."/>
            <person name="Nusbaum C."/>
            <person name="Birren B."/>
        </authorList>
    </citation>
    <scope>NUCLEOTIDE SEQUENCE [LARGE SCALE GENOMIC DNA]</scope>
    <source>
        <strain evidence="2">CCUG 10230</strain>
    </source>
</reference>
<dbReference type="EMBL" id="AGEC02000012">
    <property type="protein sequence ID" value="EHO08701.1"/>
    <property type="molecule type" value="Genomic_DNA"/>
</dbReference>
<dbReference type="Proteomes" id="UP000005402">
    <property type="component" value="Unassembled WGS sequence"/>
</dbReference>
<feature type="transmembrane region" description="Helical" evidence="1">
    <location>
        <begin position="127"/>
        <end position="147"/>
    </location>
</feature>
<evidence type="ECO:0000313" key="3">
    <source>
        <dbReference type="Proteomes" id="UP000005402"/>
    </source>
</evidence>
<gene>
    <name evidence="2" type="ORF">HMPREF9712_02363</name>
</gene>
<comment type="caution">
    <text evidence="2">The sequence shown here is derived from an EMBL/GenBank/DDBJ whole genome shotgun (WGS) entry which is preliminary data.</text>
</comment>
<name>A0ABP2NAC1_9FLAO</name>
<keyword evidence="1" id="KW-0812">Transmembrane</keyword>
<keyword evidence="3" id="KW-1185">Reference proteome</keyword>
<sequence length="206" mass="23885">MIGTEKLFCVILITLFMDENIVKTLVNKLMKSAQLILTFAYLLAIGIGMLFNNQKYNAFGINIFDYSSIFDFLIAPFADFRIVAFAIVTMIITYLLFKGDAYWKEKFPANYSKSIFNLEQYSWYRKIKGGVFIFIFIWYLILMAQYYGKRTYVETLQQETTKIEYIGGDVIEGILIGKTSDMLFLYVNQEVKAIPISANLKTIQIK</sequence>
<keyword evidence="1" id="KW-1133">Transmembrane helix</keyword>
<accession>A0ABP2NAC1</accession>
<keyword evidence="1" id="KW-0472">Membrane</keyword>
<evidence type="ECO:0000313" key="2">
    <source>
        <dbReference type="EMBL" id="EHO08701.1"/>
    </source>
</evidence>
<feature type="transmembrane region" description="Helical" evidence="1">
    <location>
        <begin position="72"/>
        <end position="97"/>
    </location>
</feature>
<dbReference type="GeneID" id="66975575"/>
<feature type="transmembrane region" description="Helical" evidence="1">
    <location>
        <begin position="32"/>
        <end position="51"/>
    </location>
</feature>
<proteinExistence type="predicted"/>
<organism evidence="2 3">
    <name type="scientific">Myroides odoratimimus CCUG 10230</name>
    <dbReference type="NCBI Taxonomy" id="883150"/>
    <lineage>
        <taxon>Bacteria</taxon>
        <taxon>Pseudomonadati</taxon>
        <taxon>Bacteroidota</taxon>
        <taxon>Flavobacteriia</taxon>
        <taxon>Flavobacteriales</taxon>
        <taxon>Flavobacteriaceae</taxon>
        <taxon>Myroides</taxon>
    </lineage>
</organism>
<protein>
    <submittedName>
        <fullName evidence="2">Uncharacterized protein</fullName>
    </submittedName>
</protein>